<gene>
    <name evidence="13" type="primary">MIA40</name>
    <name evidence="13" type="ORF">HDU87_007621</name>
</gene>
<evidence type="ECO:0000256" key="11">
    <source>
        <dbReference type="SAM" id="MobiDB-lite"/>
    </source>
</evidence>
<keyword evidence="5" id="KW-0560">Oxidoreductase</keyword>
<evidence type="ECO:0000256" key="2">
    <source>
        <dbReference type="ARBA" id="ARBA00013714"/>
    </source>
</evidence>
<dbReference type="EMBL" id="JADGJQ010000071">
    <property type="protein sequence ID" value="KAJ3173352.1"/>
    <property type="molecule type" value="Genomic_DNA"/>
</dbReference>
<evidence type="ECO:0000256" key="3">
    <source>
        <dbReference type="ARBA" id="ARBA00022448"/>
    </source>
</evidence>
<organism evidence="13 14">
    <name type="scientific">Geranomyces variabilis</name>
    <dbReference type="NCBI Taxonomy" id="109894"/>
    <lineage>
        <taxon>Eukaryota</taxon>
        <taxon>Fungi</taxon>
        <taxon>Fungi incertae sedis</taxon>
        <taxon>Chytridiomycota</taxon>
        <taxon>Chytridiomycota incertae sedis</taxon>
        <taxon>Chytridiomycetes</taxon>
        <taxon>Spizellomycetales</taxon>
        <taxon>Powellomycetaceae</taxon>
        <taxon>Geranomyces</taxon>
    </lineage>
</organism>
<evidence type="ECO:0000256" key="6">
    <source>
        <dbReference type="ARBA" id="ARBA00023010"/>
    </source>
</evidence>
<keyword evidence="3" id="KW-0813">Transport</keyword>
<comment type="subcellular location">
    <subcellularLocation>
        <location evidence="1">Mitochondrion inner membrane</location>
        <topology evidence="1">Single-pass type II membrane protein</topology>
        <orientation evidence="1">Intermembrane side</orientation>
    </subcellularLocation>
</comment>
<feature type="compositionally biased region" description="Acidic residues" evidence="11">
    <location>
        <begin position="59"/>
        <end position="73"/>
    </location>
</feature>
<evidence type="ECO:0000256" key="7">
    <source>
        <dbReference type="ARBA" id="ARBA00023128"/>
    </source>
</evidence>
<sequence>MPGVSTIPPQPDWGVSDKAAAAAAADDADDNHTDNDDSSSSSSSSFPADAAAPHPGGLDAEDAAEEAYNEETGEINWDCPCLENMTKEPCGEKFKAAFSCFVYSKEEPKGSDCIDQFREMQKCFREHPEQYAAELGDDEDEEDDEDDDEEDEKDEKKKDVHDDDQKDDKKDGDKA</sequence>
<comment type="caution">
    <text evidence="13">The sequence shown here is derived from an EMBL/GenBank/DDBJ whole genome shotgun (WGS) entry which is preliminary data.</text>
</comment>
<name>A0AAD5TGC3_9FUNG</name>
<keyword evidence="14" id="KW-1185">Reference proteome</keyword>
<keyword evidence="8" id="KW-1015">Disulfide bond</keyword>
<evidence type="ECO:0000256" key="10">
    <source>
        <dbReference type="ARBA" id="ARBA00033150"/>
    </source>
</evidence>
<dbReference type="InterPro" id="IPR010625">
    <property type="entry name" value="CHCH"/>
</dbReference>
<dbReference type="GO" id="GO:0015035">
    <property type="term" value="F:protein-disulfide reductase activity"/>
    <property type="evidence" value="ECO:0007669"/>
    <property type="project" value="InterPro"/>
</dbReference>
<proteinExistence type="predicted"/>
<dbReference type="GO" id="GO:0005758">
    <property type="term" value="C:mitochondrial intermembrane space"/>
    <property type="evidence" value="ECO:0007669"/>
    <property type="project" value="TreeGrafter"/>
</dbReference>
<feature type="region of interest" description="Disordered" evidence="11">
    <location>
        <begin position="128"/>
        <end position="175"/>
    </location>
</feature>
<dbReference type="InterPro" id="IPR039289">
    <property type="entry name" value="CHCHD4"/>
</dbReference>
<accession>A0AAD5TGC3</accession>
<evidence type="ECO:0000256" key="4">
    <source>
        <dbReference type="ARBA" id="ARBA00022927"/>
    </source>
</evidence>
<evidence type="ECO:0000313" key="14">
    <source>
        <dbReference type="Proteomes" id="UP001212152"/>
    </source>
</evidence>
<evidence type="ECO:0000256" key="9">
    <source>
        <dbReference type="ARBA" id="ARBA00023284"/>
    </source>
</evidence>
<dbReference type="AlphaFoldDB" id="A0AAD5TGC3"/>
<protein>
    <recommendedName>
        <fullName evidence="2">Mitochondrial intermembrane space import and assembly protein 40</fullName>
    </recommendedName>
    <alternativeName>
        <fullName evidence="10">Mitochondrial import inner membrane translocase TIM40</fullName>
    </alternativeName>
</protein>
<dbReference type="GO" id="GO:0045041">
    <property type="term" value="P:protein import into mitochondrial intermembrane space"/>
    <property type="evidence" value="ECO:0007669"/>
    <property type="project" value="InterPro"/>
</dbReference>
<evidence type="ECO:0000313" key="13">
    <source>
        <dbReference type="EMBL" id="KAJ3173352.1"/>
    </source>
</evidence>
<evidence type="ECO:0000259" key="12">
    <source>
        <dbReference type="Pfam" id="PF06747"/>
    </source>
</evidence>
<keyword evidence="4" id="KW-0653">Protein transport</keyword>
<dbReference type="GO" id="GO:0005743">
    <property type="term" value="C:mitochondrial inner membrane"/>
    <property type="evidence" value="ECO:0007669"/>
    <property type="project" value="UniProtKB-SubCell"/>
</dbReference>
<evidence type="ECO:0000256" key="8">
    <source>
        <dbReference type="ARBA" id="ARBA00023157"/>
    </source>
</evidence>
<dbReference type="PANTHER" id="PTHR21622">
    <property type="entry name" value="COILED-COIL-HELIX-COILED-COIL-HELIX DOMAIN CONTAINING 4"/>
    <property type="match status" value="1"/>
</dbReference>
<evidence type="ECO:0000256" key="5">
    <source>
        <dbReference type="ARBA" id="ARBA00023002"/>
    </source>
</evidence>
<dbReference type="Gene3D" id="1.10.287.2900">
    <property type="match status" value="1"/>
</dbReference>
<feature type="compositionally biased region" description="Low complexity" evidence="11">
    <location>
        <begin position="16"/>
        <end position="25"/>
    </location>
</feature>
<keyword evidence="9" id="KW-0676">Redox-active center</keyword>
<keyword evidence="7" id="KW-0496">Mitochondrion</keyword>
<dbReference type="Proteomes" id="UP001212152">
    <property type="component" value="Unassembled WGS sequence"/>
</dbReference>
<keyword evidence="6" id="KW-0811">Translocation</keyword>
<feature type="compositionally biased region" description="Acidic residues" evidence="11">
    <location>
        <begin position="135"/>
        <end position="153"/>
    </location>
</feature>
<feature type="compositionally biased region" description="Basic and acidic residues" evidence="11">
    <location>
        <begin position="154"/>
        <end position="175"/>
    </location>
</feature>
<feature type="compositionally biased region" description="Low complexity" evidence="11">
    <location>
        <begin position="38"/>
        <end position="52"/>
    </location>
</feature>
<feature type="region of interest" description="Disordered" evidence="11">
    <location>
        <begin position="1"/>
        <end position="77"/>
    </location>
</feature>
<evidence type="ECO:0000256" key="1">
    <source>
        <dbReference type="ARBA" id="ARBA00004164"/>
    </source>
</evidence>
<dbReference type="PROSITE" id="PS51808">
    <property type="entry name" value="CHCH"/>
    <property type="match status" value="1"/>
</dbReference>
<dbReference type="PANTHER" id="PTHR21622:SF0">
    <property type="entry name" value="COILED-COIL-HELIX-COILED-COIL-HELIX DOMAIN CONTAINING 4"/>
    <property type="match status" value="1"/>
</dbReference>
<dbReference type="Pfam" id="PF06747">
    <property type="entry name" value="CHCH"/>
    <property type="match status" value="1"/>
</dbReference>
<feature type="domain" description="CHCH" evidence="12">
    <location>
        <begin position="90"/>
        <end position="125"/>
    </location>
</feature>
<reference evidence="13" key="1">
    <citation type="submission" date="2020-05" db="EMBL/GenBank/DDBJ databases">
        <title>Phylogenomic resolution of chytrid fungi.</title>
        <authorList>
            <person name="Stajich J.E."/>
            <person name="Amses K."/>
            <person name="Simmons R."/>
            <person name="Seto K."/>
            <person name="Myers J."/>
            <person name="Bonds A."/>
            <person name="Quandt C.A."/>
            <person name="Barry K."/>
            <person name="Liu P."/>
            <person name="Grigoriev I."/>
            <person name="Longcore J.E."/>
            <person name="James T.Y."/>
        </authorList>
    </citation>
    <scope>NUCLEOTIDE SEQUENCE</scope>
    <source>
        <strain evidence="13">JEL0379</strain>
    </source>
</reference>